<dbReference type="EMBL" id="AWQS01000317">
    <property type="protein sequence ID" value="EWT04160.1"/>
    <property type="molecule type" value="Genomic_DNA"/>
</dbReference>
<feature type="compositionally biased region" description="Basic and acidic residues" evidence="1">
    <location>
        <begin position="1"/>
        <end position="17"/>
    </location>
</feature>
<gene>
    <name evidence="2" type="ORF">N864_15515</name>
</gene>
<protein>
    <submittedName>
        <fullName evidence="2">Uncharacterized protein</fullName>
    </submittedName>
</protein>
<evidence type="ECO:0000313" key="2">
    <source>
        <dbReference type="EMBL" id="EWT04160.1"/>
    </source>
</evidence>
<dbReference type="OrthoDB" id="5142489at2"/>
<evidence type="ECO:0000256" key="1">
    <source>
        <dbReference type="SAM" id="MobiDB-lite"/>
    </source>
</evidence>
<evidence type="ECO:0000313" key="3">
    <source>
        <dbReference type="Proteomes" id="UP000019494"/>
    </source>
</evidence>
<dbReference type="Proteomes" id="UP000019494">
    <property type="component" value="Unassembled WGS sequence"/>
</dbReference>
<feature type="region of interest" description="Disordered" evidence="1">
    <location>
        <begin position="1"/>
        <end position="21"/>
    </location>
</feature>
<accession>W9GDM1</accession>
<name>W9GDM1_9MICO</name>
<reference evidence="3" key="1">
    <citation type="submission" date="2013-08" db="EMBL/GenBank/DDBJ databases">
        <title>Intrasporangium oryzae NRRL B-24470.</title>
        <authorList>
            <person name="Liu H."/>
            <person name="Wang G."/>
        </authorList>
    </citation>
    <scope>NUCLEOTIDE SEQUENCE [LARGE SCALE GENOMIC DNA]</scope>
    <source>
        <strain evidence="3">Q5-1</strain>
    </source>
</reference>
<dbReference type="AlphaFoldDB" id="W9GDM1"/>
<dbReference type="PATRIC" id="fig|584657.3.peg.3967"/>
<keyword evidence="3" id="KW-1185">Reference proteome</keyword>
<dbReference type="RefSeq" id="WP_034721646.1">
    <property type="nucleotide sequence ID" value="NZ_AWQS01000317.1"/>
</dbReference>
<sequence length="241" mass="27266">MRTEHPTNTEESDRVADENSDPLVSKHLQTLRLFKRRADELFSCGLAQRDDALKLGQQLHMNLVLDKTTGETSVRDLRQVIPPREQVAYALTLIRPLTLSKKGDRLAWRTVMTALDFFCPPADAVNKERIGELREGWSKYPVRRMRIMQAPIDPDAPGPRIDAWDNEIARKFLYGDLVHGDDNAELLEALGDDQVVFSAGAMASDGFILMNNTYEVMHCLRPDIAPEHAHFSRTTVTQQNG</sequence>
<organism evidence="2 3">
    <name type="scientific">Intrasporangium chromatireducens Q5-1</name>
    <dbReference type="NCBI Taxonomy" id="584657"/>
    <lineage>
        <taxon>Bacteria</taxon>
        <taxon>Bacillati</taxon>
        <taxon>Actinomycetota</taxon>
        <taxon>Actinomycetes</taxon>
        <taxon>Micrococcales</taxon>
        <taxon>Intrasporangiaceae</taxon>
        <taxon>Intrasporangium</taxon>
    </lineage>
</organism>
<proteinExistence type="predicted"/>
<comment type="caution">
    <text evidence="2">The sequence shown here is derived from an EMBL/GenBank/DDBJ whole genome shotgun (WGS) entry which is preliminary data.</text>
</comment>